<dbReference type="NCBIfam" id="TIGR00174">
    <property type="entry name" value="miaA"/>
    <property type="match status" value="1"/>
</dbReference>
<evidence type="ECO:0000256" key="7">
    <source>
        <dbReference type="ARBA" id="ARBA00022840"/>
    </source>
</evidence>
<accession>A0A101HT76</accession>
<dbReference type="Gene3D" id="1.10.20.140">
    <property type="match status" value="1"/>
</dbReference>
<organism evidence="14 15">
    <name type="scientific">Mesotoga prima</name>
    <dbReference type="NCBI Taxonomy" id="1184387"/>
    <lineage>
        <taxon>Bacteria</taxon>
        <taxon>Thermotogati</taxon>
        <taxon>Thermotogota</taxon>
        <taxon>Thermotogae</taxon>
        <taxon>Kosmotogales</taxon>
        <taxon>Kosmotogaceae</taxon>
        <taxon>Mesotoga</taxon>
    </lineage>
</organism>
<feature type="region of interest" description="Interaction with substrate tRNA" evidence="10">
    <location>
        <begin position="32"/>
        <end position="35"/>
    </location>
</feature>
<comment type="caution">
    <text evidence="10">Lacks conserved residue(s) required for the propagation of feature annotation.</text>
</comment>
<comment type="similarity">
    <text evidence="3 10 13">Belongs to the IPP transferase family.</text>
</comment>
<reference evidence="15" key="1">
    <citation type="journal article" date="2015" name="MBio">
        <title>Genome-Resolved Metagenomic Analysis Reveals Roles for Candidate Phyla and Other Microbial Community Members in Biogeochemical Transformations in Oil Reservoirs.</title>
        <authorList>
            <person name="Hu P."/>
            <person name="Tom L."/>
            <person name="Singh A."/>
            <person name="Thomas B.C."/>
            <person name="Baker B.J."/>
            <person name="Piceno Y.M."/>
            <person name="Andersen G.L."/>
            <person name="Banfield J.F."/>
        </authorList>
    </citation>
    <scope>NUCLEOTIDE SEQUENCE [LARGE SCALE GENOMIC DNA]</scope>
</reference>
<evidence type="ECO:0000256" key="10">
    <source>
        <dbReference type="HAMAP-Rule" id="MF_00185"/>
    </source>
</evidence>
<dbReference type="HAMAP" id="MF_00185">
    <property type="entry name" value="IPP_trans"/>
    <property type="match status" value="1"/>
</dbReference>
<comment type="cofactor">
    <cofactor evidence="1 10">
        <name>Mg(2+)</name>
        <dbReference type="ChEBI" id="CHEBI:18420"/>
    </cofactor>
</comment>
<dbReference type="InterPro" id="IPR018022">
    <property type="entry name" value="IPT"/>
</dbReference>
<sequence length="306" mass="35097">MIPILLGPTAVGKTSLLLDLAQRLPIEIVSVDSRQIYRFMNIGTAKPTESEQAVLKHWLIDIRDPDEDFDVMEFRNLALESVADITARGKIPILAGGTGLYAEVLMKGLVDVPPRDETVREALLQIESENKGSLRKILERVDKNAFERFHENDLKRTIRYLEVFFKTGRPLTELQNERDHNREFFLVILERDRSELHARIESRLHEMIRAGLADETESLLSKGYGPELNAFKTIGYAEMVQYIRCGVSLTDTIERILVNTRRYARRQIIWFRRYSEALRIDLSSLEGEAARVLENTVLSIWGGKNG</sequence>
<dbReference type="EC" id="2.5.1.75" evidence="10"/>
<protein>
    <recommendedName>
        <fullName evidence="10">tRNA dimethylallyltransferase</fullName>
        <ecNumber evidence="10">2.5.1.75</ecNumber>
    </recommendedName>
    <alternativeName>
        <fullName evidence="10">Dimethylallyl diphosphate:tRNA dimethylallyltransferase</fullName>
        <shortName evidence="10">DMAPP:tRNA dimethylallyltransferase</shortName>
        <shortName evidence="10">DMATase</shortName>
    </alternativeName>
    <alternativeName>
        <fullName evidence="10">Isopentenyl-diphosphate:tRNA isopentenyltransferase</fullName>
        <shortName evidence="10">IPP transferase</shortName>
        <shortName evidence="10">IPPT</shortName>
        <shortName evidence="10">IPTase</shortName>
    </alternativeName>
</protein>
<dbReference type="InterPro" id="IPR027417">
    <property type="entry name" value="P-loop_NTPase"/>
</dbReference>
<comment type="caution">
    <text evidence="14">The sequence shown here is derived from an EMBL/GenBank/DDBJ whole genome shotgun (WGS) entry which is preliminary data.</text>
</comment>
<dbReference type="GO" id="GO:0052381">
    <property type="term" value="F:tRNA dimethylallyltransferase activity"/>
    <property type="evidence" value="ECO:0007669"/>
    <property type="project" value="UniProtKB-UniRule"/>
</dbReference>
<proteinExistence type="inferred from homology"/>
<comment type="catalytic activity">
    <reaction evidence="9 10 11">
        <text>adenosine(37) in tRNA + dimethylallyl diphosphate = N(6)-dimethylallyladenosine(37) in tRNA + diphosphate</text>
        <dbReference type="Rhea" id="RHEA:26482"/>
        <dbReference type="Rhea" id="RHEA-COMP:10162"/>
        <dbReference type="Rhea" id="RHEA-COMP:10375"/>
        <dbReference type="ChEBI" id="CHEBI:33019"/>
        <dbReference type="ChEBI" id="CHEBI:57623"/>
        <dbReference type="ChEBI" id="CHEBI:74411"/>
        <dbReference type="ChEBI" id="CHEBI:74415"/>
        <dbReference type="EC" id="2.5.1.75"/>
    </reaction>
</comment>
<feature type="binding site" evidence="10">
    <location>
        <begin position="7"/>
        <end position="14"/>
    </location>
    <ligand>
        <name>ATP</name>
        <dbReference type="ChEBI" id="CHEBI:30616"/>
    </ligand>
</feature>
<name>A0A101HT76_9BACT</name>
<evidence type="ECO:0000256" key="8">
    <source>
        <dbReference type="ARBA" id="ARBA00022842"/>
    </source>
</evidence>
<dbReference type="InterPro" id="IPR039657">
    <property type="entry name" value="Dimethylallyltransferase"/>
</dbReference>
<evidence type="ECO:0000256" key="5">
    <source>
        <dbReference type="ARBA" id="ARBA00022694"/>
    </source>
</evidence>
<evidence type="ECO:0000256" key="2">
    <source>
        <dbReference type="ARBA" id="ARBA00003213"/>
    </source>
</evidence>
<dbReference type="AlphaFoldDB" id="A0A101HT76"/>
<keyword evidence="7 10" id="KW-0067">ATP-binding</keyword>
<comment type="subunit">
    <text evidence="10">Monomer.</text>
</comment>
<dbReference type="Pfam" id="PF01715">
    <property type="entry name" value="IPPT"/>
    <property type="match status" value="1"/>
</dbReference>
<gene>
    <name evidence="10" type="primary">miaA</name>
    <name evidence="14" type="ORF">XD94_0112</name>
</gene>
<feature type="binding site" evidence="10">
    <location>
        <begin position="9"/>
        <end position="14"/>
    </location>
    <ligand>
        <name>substrate</name>
    </ligand>
</feature>
<evidence type="ECO:0000256" key="4">
    <source>
        <dbReference type="ARBA" id="ARBA00022679"/>
    </source>
</evidence>
<comment type="function">
    <text evidence="2 10 12">Catalyzes the transfer of a dimethylallyl group onto the adenine at position 37 in tRNAs that read codons beginning with uridine, leading to the formation of N6-(dimethylallyl)adenosine (i(6)A).</text>
</comment>
<dbReference type="EMBL" id="LGGP01000009">
    <property type="protein sequence ID" value="KUK82228.1"/>
    <property type="molecule type" value="Genomic_DNA"/>
</dbReference>
<dbReference type="PANTHER" id="PTHR11088">
    <property type="entry name" value="TRNA DIMETHYLALLYLTRANSFERASE"/>
    <property type="match status" value="1"/>
</dbReference>
<evidence type="ECO:0000256" key="9">
    <source>
        <dbReference type="ARBA" id="ARBA00049563"/>
    </source>
</evidence>
<dbReference type="GO" id="GO:0006400">
    <property type="term" value="P:tRNA modification"/>
    <property type="evidence" value="ECO:0007669"/>
    <property type="project" value="TreeGrafter"/>
</dbReference>
<evidence type="ECO:0000256" key="3">
    <source>
        <dbReference type="ARBA" id="ARBA00005842"/>
    </source>
</evidence>
<evidence type="ECO:0000313" key="15">
    <source>
        <dbReference type="Proteomes" id="UP000054092"/>
    </source>
</evidence>
<dbReference type="GO" id="GO:0005524">
    <property type="term" value="F:ATP binding"/>
    <property type="evidence" value="ECO:0007669"/>
    <property type="project" value="UniProtKB-UniRule"/>
</dbReference>
<dbReference type="PANTHER" id="PTHR11088:SF60">
    <property type="entry name" value="TRNA DIMETHYLALLYLTRANSFERASE"/>
    <property type="match status" value="1"/>
</dbReference>
<evidence type="ECO:0000256" key="6">
    <source>
        <dbReference type="ARBA" id="ARBA00022741"/>
    </source>
</evidence>
<feature type="site" description="Interaction with substrate tRNA" evidence="10">
    <location>
        <position position="98"/>
    </location>
</feature>
<keyword evidence="4 10" id="KW-0808">Transferase</keyword>
<dbReference type="Gene3D" id="3.40.50.300">
    <property type="entry name" value="P-loop containing nucleotide triphosphate hydrolases"/>
    <property type="match status" value="1"/>
</dbReference>
<feature type="site" description="Interaction with substrate tRNA" evidence="10">
    <location>
        <position position="120"/>
    </location>
</feature>
<evidence type="ECO:0000256" key="12">
    <source>
        <dbReference type="RuleBase" id="RU003784"/>
    </source>
</evidence>
<evidence type="ECO:0000313" key="14">
    <source>
        <dbReference type="EMBL" id="KUK82228.1"/>
    </source>
</evidence>
<dbReference type="SUPFAM" id="SSF52540">
    <property type="entry name" value="P-loop containing nucleoside triphosphate hydrolases"/>
    <property type="match status" value="2"/>
</dbReference>
<keyword evidence="5 10" id="KW-0819">tRNA processing</keyword>
<evidence type="ECO:0000256" key="13">
    <source>
        <dbReference type="RuleBase" id="RU003785"/>
    </source>
</evidence>
<keyword evidence="8 10" id="KW-0460">Magnesium</keyword>
<evidence type="ECO:0000256" key="1">
    <source>
        <dbReference type="ARBA" id="ARBA00001946"/>
    </source>
</evidence>
<dbReference type="PATRIC" id="fig|1184387.3.peg.364"/>
<evidence type="ECO:0000256" key="11">
    <source>
        <dbReference type="RuleBase" id="RU003783"/>
    </source>
</evidence>
<keyword evidence="6 10" id="KW-0547">Nucleotide-binding</keyword>
<dbReference type="Proteomes" id="UP000054092">
    <property type="component" value="Unassembled WGS sequence"/>
</dbReference>